<comment type="pathway">
    <text evidence="9">Amino-acid biosynthesis; L-lysine biosynthesis via DAP pathway; (S)-tetrahydrodipicolinate from L-aspartate: step 4/4.</text>
</comment>
<evidence type="ECO:0000256" key="7">
    <source>
        <dbReference type="ARBA" id="ARBA00023027"/>
    </source>
</evidence>
<dbReference type="InterPro" id="IPR036291">
    <property type="entry name" value="NAD(P)-bd_dom_sf"/>
</dbReference>
<dbReference type="GO" id="GO:0019877">
    <property type="term" value="P:diaminopimelate biosynthetic process"/>
    <property type="evidence" value="ECO:0007669"/>
    <property type="project" value="UniProtKB-KW"/>
</dbReference>
<dbReference type="SUPFAM" id="SSF51735">
    <property type="entry name" value="NAD(P)-binding Rossmann-fold domains"/>
    <property type="match status" value="1"/>
</dbReference>
<evidence type="ECO:0000259" key="13">
    <source>
        <dbReference type="Pfam" id="PF01113"/>
    </source>
</evidence>
<keyword evidence="8" id="KW-0457">Lysine biosynthesis</keyword>
<gene>
    <name evidence="15" type="primary">dapB_28</name>
    <name evidence="15" type="ORF">SDC9_79606</name>
</gene>
<feature type="domain" description="Dihydrodipicolinate reductase N-terminal" evidence="13">
    <location>
        <begin position="5"/>
        <end position="128"/>
    </location>
</feature>
<evidence type="ECO:0000259" key="14">
    <source>
        <dbReference type="Pfam" id="PF05173"/>
    </source>
</evidence>
<dbReference type="EC" id="1.17.1.8" evidence="10"/>
<dbReference type="PROSITE" id="PS01298">
    <property type="entry name" value="DAPB"/>
    <property type="match status" value="1"/>
</dbReference>
<keyword evidence="5" id="KW-0220">Diaminopimelate biosynthesis</keyword>
<dbReference type="AlphaFoldDB" id="A0A644YXK1"/>
<evidence type="ECO:0000256" key="2">
    <source>
        <dbReference type="ARBA" id="ARBA00022490"/>
    </source>
</evidence>
<protein>
    <recommendedName>
        <fullName evidence="10">4-hydroxy-tetrahydrodipicolinate reductase</fullName>
        <ecNumber evidence="10">1.17.1.8</ecNumber>
    </recommendedName>
</protein>
<keyword evidence="2" id="KW-0963">Cytoplasm</keyword>
<dbReference type="HAMAP" id="MF_00102">
    <property type="entry name" value="DapB"/>
    <property type="match status" value="1"/>
</dbReference>
<dbReference type="PANTHER" id="PTHR20836:SF0">
    <property type="entry name" value="4-HYDROXY-TETRAHYDRODIPICOLINATE REDUCTASE 1, CHLOROPLASTIC-RELATED"/>
    <property type="match status" value="1"/>
</dbReference>
<dbReference type="InterPro" id="IPR000846">
    <property type="entry name" value="DapB_N"/>
</dbReference>
<keyword evidence="6 15" id="KW-0560">Oxidoreductase</keyword>
<dbReference type="Pfam" id="PF05173">
    <property type="entry name" value="DapB_C"/>
    <property type="match status" value="1"/>
</dbReference>
<dbReference type="GO" id="GO:0009089">
    <property type="term" value="P:lysine biosynthetic process via diaminopimelate"/>
    <property type="evidence" value="ECO:0007669"/>
    <property type="project" value="InterPro"/>
</dbReference>
<comment type="similarity">
    <text evidence="1">Belongs to the DapB family.</text>
</comment>
<dbReference type="NCBIfam" id="TIGR00036">
    <property type="entry name" value="dapB"/>
    <property type="match status" value="1"/>
</dbReference>
<dbReference type="GO" id="GO:0008839">
    <property type="term" value="F:4-hydroxy-tetrahydrodipicolinate reductase"/>
    <property type="evidence" value="ECO:0007669"/>
    <property type="project" value="UniProtKB-EC"/>
</dbReference>
<evidence type="ECO:0000256" key="5">
    <source>
        <dbReference type="ARBA" id="ARBA00022915"/>
    </source>
</evidence>
<dbReference type="PIRSF" id="PIRSF000161">
    <property type="entry name" value="DHPR"/>
    <property type="match status" value="1"/>
</dbReference>
<dbReference type="SUPFAM" id="SSF55347">
    <property type="entry name" value="Glyceraldehyde-3-phosphate dehydrogenase-like, C-terminal domain"/>
    <property type="match status" value="1"/>
</dbReference>
<dbReference type="Gene3D" id="3.30.360.10">
    <property type="entry name" value="Dihydrodipicolinate Reductase, domain 2"/>
    <property type="match status" value="1"/>
</dbReference>
<evidence type="ECO:0000313" key="15">
    <source>
        <dbReference type="EMBL" id="MPM33039.1"/>
    </source>
</evidence>
<evidence type="ECO:0000256" key="10">
    <source>
        <dbReference type="ARBA" id="ARBA00038983"/>
    </source>
</evidence>
<comment type="caution">
    <text evidence="15">The sequence shown here is derived from an EMBL/GenBank/DDBJ whole genome shotgun (WGS) entry which is preliminary data.</text>
</comment>
<dbReference type="InterPro" id="IPR023940">
    <property type="entry name" value="DHDPR_bac"/>
</dbReference>
<dbReference type="EMBL" id="VSSQ01006537">
    <property type="protein sequence ID" value="MPM33039.1"/>
    <property type="molecule type" value="Genomic_DNA"/>
</dbReference>
<dbReference type="PANTHER" id="PTHR20836">
    <property type="entry name" value="DIHYDRODIPICOLINATE REDUCTASE"/>
    <property type="match status" value="1"/>
</dbReference>
<evidence type="ECO:0000256" key="6">
    <source>
        <dbReference type="ARBA" id="ARBA00023002"/>
    </source>
</evidence>
<dbReference type="Gene3D" id="3.40.50.720">
    <property type="entry name" value="NAD(P)-binding Rossmann-like Domain"/>
    <property type="match status" value="1"/>
</dbReference>
<proteinExistence type="inferred from homology"/>
<organism evidence="15">
    <name type="scientific">bioreactor metagenome</name>
    <dbReference type="NCBI Taxonomy" id="1076179"/>
    <lineage>
        <taxon>unclassified sequences</taxon>
        <taxon>metagenomes</taxon>
        <taxon>ecological metagenomes</taxon>
    </lineage>
</organism>
<keyword evidence="7" id="KW-0520">NAD</keyword>
<comment type="catalytic activity">
    <reaction evidence="12">
        <text>(S)-2,3,4,5-tetrahydrodipicolinate + NAD(+) + H2O = (2S,4S)-4-hydroxy-2,3,4,5-tetrahydrodipicolinate + NADH + H(+)</text>
        <dbReference type="Rhea" id="RHEA:35323"/>
        <dbReference type="ChEBI" id="CHEBI:15377"/>
        <dbReference type="ChEBI" id="CHEBI:15378"/>
        <dbReference type="ChEBI" id="CHEBI:16845"/>
        <dbReference type="ChEBI" id="CHEBI:57540"/>
        <dbReference type="ChEBI" id="CHEBI:57945"/>
        <dbReference type="ChEBI" id="CHEBI:67139"/>
        <dbReference type="EC" id="1.17.1.8"/>
    </reaction>
</comment>
<accession>A0A644YXK1</accession>
<evidence type="ECO:0000256" key="11">
    <source>
        <dbReference type="ARBA" id="ARBA00049080"/>
    </source>
</evidence>
<evidence type="ECO:0000256" key="3">
    <source>
        <dbReference type="ARBA" id="ARBA00022605"/>
    </source>
</evidence>
<name>A0A644YXK1_9ZZZZ</name>
<keyword evidence="4" id="KW-0521">NADP</keyword>
<dbReference type="Pfam" id="PF01113">
    <property type="entry name" value="DapB_N"/>
    <property type="match status" value="1"/>
</dbReference>
<evidence type="ECO:0000256" key="9">
    <source>
        <dbReference type="ARBA" id="ARBA00037922"/>
    </source>
</evidence>
<sequence>MVINMKLVVIAPRGKMGSAIVRVAAAREGLELVAGVGVPGSDYIGRDLGEVALVGRALGAPVVENIETVMESCDAVIDFSVRKMAPVVLESALRHRKALVCGTTGLSEEENNLFQAASKQIPIVRAANTSRMVFLLNRFLEMVSGELGDRVDVEILDMHDRWKLDAPSGTALELGKTIAGARGVALENVAEFGRRGHGARSSGSIGFHSLRAGDIPSSHIVFLGGMGERLEIAQHSYNMDCFAHGACDCAAFLEGKPAGLYSVENVFGSAQE</sequence>
<dbReference type="InterPro" id="IPR022664">
    <property type="entry name" value="DapB_N_CS"/>
</dbReference>
<keyword evidence="3" id="KW-0028">Amino-acid biosynthesis</keyword>
<dbReference type="GO" id="GO:0005829">
    <property type="term" value="C:cytosol"/>
    <property type="evidence" value="ECO:0007669"/>
    <property type="project" value="TreeGrafter"/>
</dbReference>
<comment type="catalytic activity">
    <reaction evidence="11">
        <text>(S)-2,3,4,5-tetrahydrodipicolinate + NADP(+) + H2O = (2S,4S)-4-hydroxy-2,3,4,5-tetrahydrodipicolinate + NADPH + H(+)</text>
        <dbReference type="Rhea" id="RHEA:35331"/>
        <dbReference type="ChEBI" id="CHEBI:15377"/>
        <dbReference type="ChEBI" id="CHEBI:15378"/>
        <dbReference type="ChEBI" id="CHEBI:16845"/>
        <dbReference type="ChEBI" id="CHEBI:57783"/>
        <dbReference type="ChEBI" id="CHEBI:58349"/>
        <dbReference type="ChEBI" id="CHEBI:67139"/>
        <dbReference type="EC" id="1.17.1.8"/>
    </reaction>
</comment>
<dbReference type="CDD" id="cd02274">
    <property type="entry name" value="DHDPR_N"/>
    <property type="match status" value="1"/>
</dbReference>
<feature type="domain" description="Dihydrodipicolinate reductase C-terminal" evidence="14">
    <location>
        <begin position="133"/>
        <end position="266"/>
    </location>
</feature>
<evidence type="ECO:0000256" key="12">
    <source>
        <dbReference type="ARBA" id="ARBA00049396"/>
    </source>
</evidence>
<evidence type="ECO:0000256" key="8">
    <source>
        <dbReference type="ARBA" id="ARBA00023154"/>
    </source>
</evidence>
<evidence type="ECO:0000256" key="4">
    <source>
        <dbReference type="ARBA" id="ARBA00022857"/>
    </source>
</evidence>
<reference evidence="15" key="1">
    <citation type="submission" date="2019-08" db="EMBL/GenBank/DDBJ databases">
        <authorList>
            <person name="Kucharzyk K."/>
            <person name="Murdoch R.W."/>
            <person name="Higgins S."/>
            <person name="Loffler F."/>
        </authorList>
    </citation>
    <scope>NUCLEOTIDE SEQUENCE</scope>
</reference>
<evidence type="ECO:0000256" key="1">
    <source>
        <dbReference type="ARBA" id="ARBA00006642"/>
    </source>
</evidence>
<dbReference type="InterPro" id="IPR022663">
    <property type="entry name" value="DapB_C"/>
</dbReference>